<protein>
    <submittedName>
        <fullName evidence="2">Class I SAM-dependent methyltransferase</fullName>
    </submittedName>
</protein>
<dbReference type="Pfam" id="PF08241">
    <property type="entry name" value="Methyltransf_11"/>
    <property type="match status" value="1"/>
</dbReference>
<evidence type="ECO:0000313" key="3">
    <source>
        <dbReference type="Proteomes" id="UP001155587"/>
    </source>
</evidence>
<dbReference type="GO" id="GO:0008757">
    <property type="term" value="F:S-adenosylmethionine-dependent methyltransferase activity"/>
    <property type="evidence" value="ECO:0007669"/>
    <property type="project" value="InterPro"/>
</dbReference>
<sequence length="231" mass="26434">MLYPEQCPVCGALEFEYIPVLWAELVDEWELNENQKNYMNKQQGLGCKGCGNNLRVMAIAHSLIREYSPESRYLDVMIDSGVFNDLRVLEVNSVGNLSSHLQRIKNHKHIAYPEYDFQALSLEDDTYDIVLHSDTLEHIPNFKLALSETHRILNVGGVCIFTIPLIVERLTRSRKGLPASFHGIEGNRTPDYFVHTEFGADFWTFALEVGFSELTICNFEYPSGLAIKMRK</sequence>
<dbReference type="Proteomes" id="UP001155587">
    <property type="component" value="Unassembled WGS sequence"/>
</dbReference>
<name>A0A9X3CRG0_9VIBR</name>
<feature type="domain" description="Methyltransferase type 11" evidence="1">
    <location>
        <begin position="102"/>
        <end position="161"/>
    </location>
</feature>
<proteinExistence type="predicted"/>
<comment type="caution">
    <text evidence="2">The sequence shown here is derived from an EMBL/GenBank/DDBJ whole genome shotgun (WGS) entry which is preliminary data.</text>
</comment>
<reference evidence="2" key="1">
    <citation type="submission" date="2022-02" db="EMBL/GenBank/DDBJ databases">
        <title>Vibrio sp. nov, a new bacterium isolated from seawater.</title>
        <authorList>
            <person name="Yuan Y."/>
        </authorList>
    </citation>
    <scope>NUCLEOTIDE SEQUENCE</scope>
    <source>
        <strain evidence="2">ZSDZ65</strain>
    </source>
</reference>
<dbReference type="RefSeq" id="WP_265676701.1">
    <property type="nucleotide sequence ID" value="NZ_JAKRRY010000032.1"/>
</dbReference>
<keyword evidence="2" id="KW-0489">Methyltransferase</keyword>
<dbReference type="GO" id="GO:0032259">
    <property type="term" value="P:methylation"/>
    <property type="evidence" value="ECO:0007669"/>
    <property type="project" value="UniProtKB-KW"/>
</dbReference>
<dbReference type="InterPro" id="IPR029063">
    <property type="entry name" value="SAM-dependent_MTases_sf"/>
</dbReference>
<evidence type="ECO:0000259" key="1">
    <source>
        <dbReference type="Pfam" id="PF08241"/>
    </source>
</evidence>
<dbReference type="EMBL" id="JAKRRY010000032">
    <property type="protein sequence ID" value="MCW8348136.1"/>
    <property type="molecule type" value="Genomic_DNA"/>
</dbReference>
<dbReference type="Gene3D" id="3.40.50.150">
    <property type="entry name" value="Vaccinia Virus protein VP39"/>
    <property type="match status" value="1"/>
</dbReference>
<organism evidence="2 3">
    <name type="scientific">Vibrio qingdaonensis</name>
    <dbReference type="NCBI Taxonomy" id="2829491"/>
    <lineage>
        <taxon>Bacteria</taxon>
        <taxon>Pseudomonadati</taxon>
        <taxon>Pseudomonadota</taxon>
        <taxon>Gammaproteobacteria</taxon>
        <taxon>Vibrionales</taxon>
        <taxon>Vibrionaceae</taxon>
        <taxon>Vibrio</taxon>
    </lineage>
</organism>
<keyword evidence="2" id="KW-0808">Transferase</keyword>
<accession>A0A9X3CRG0</accession>
<evidence type="ECO:0000313" key="2">
    <source>
        <dbReference type="EMBL" id="MCW8348136.1"/>
    </source>
</evidence>
<dbReference type="SUPFAM" id="SSF53335">
    <property type="entry name" value="S-adenosyl-L-methionine-dependent methyltransferases"/>
    <property type="match status" value="1"/>
</dbReference>
<keyword evidence="3" id="KW-1185">Reference proteome</keyword>
<gene>
    <name evidence="2" type="ORF">MD535_19275</name>
</gene>
<dbReference type="AlphaFoldDB" id="A0A9X3CRG0"/>
<dbReference type="InterPro" id="IPR013216">
    <property type="entry name" value="Methyltransf_11"/>
</dbReference>